<reference evidence="1 2" key="1">
    <citation type="journal article" date="2016" name="Nat. Commun.">
        <title>Thousands of microbial genomes shed light on interconnected biogeochemical processes in an aquifer system.</title>
        <authorList>
            <person name="Anantharaman K."/>
            <person name="Brown C.T."/>
            <person name="Hug L.A."/>
            <person name="Sharon I."/>
            <person name="Castelle C.J."/>
            <person name="Probst A.J."/>
            <person name="Thomas B.C."/>
            <person name="Singh A."/>
            <person name="Wilkins M.J."/>
            <person name="Karaoz U."/>
            <person name="Brodie E.L."/>
            <person name="Williams K.H."/>
            <person name="Hubbard S.S."/>
            <person name="Banfield J.F."/>
        </authorList>
    </citation>
    <scope>NUCLEOTIDE SEQUENCE [LARGE SCALE GENOMIC DNA]</scope>
</reference>
<accession>A0A1G2M3J6</accession>
<sequence>MRTNQQYLHNLATTMIQQLHVSPEIAAPGSVAYDIYEKFSEEIKAKLLRMNPETRGRIADLGLSDYHDTYQPGQVPMYSVHCGTWLDKHDNGRTLVTEIACTVIVAKMAEILHKEWNSFQPTSAEEELADIRARDPIN</sequence>
<protein>
    <submittedName>
        <fullName evidence="1">Uncharacterized protein</fullName>
    </submittedName>
</protein>
<dbReference type="AlphaFoldDB" id="A0A1G2M3J6"/>
<organism evidence="1 2">
    <name type="scientific">Candidatus Taylorbacteria bacterium RIFCSPHIGHO2_01_FULL_46_22b</name>
    <dbReference type="NCBI Taxonomy" id="1802301"/>
    <lineage>
        <taxon>Bacteria</taxon>
        <taxon>Candidatus Tayloriibacteriota</taxon>
    </lineage>
</organism>
<name>A0A1G2M3J6_9BACT</name>
<dbReference type="Proteomes" id="UP000178873">
    <property type="component" value="Unassembled WGS sequence"/>
</dbReference>
<comment type="caution">
    <text evidence="1">The sequence shown here is derived from an EMBL/GenBank/DDBJ whole genome shotgun (WGS) entry which is preliminary data.</text>
</comment>
<gene>
    <name evidence="1" type="ORF">A2664_02640</name>
</gene>
<proteinExistence type="predicted"/>
<dbReference type="EMBL" id="MHRF01000007">
    <property type="protein sequence ID" value="OHA18334.1"/>
    <property type="molecule type" value="Genomic_DNA"/>
</dbReference>
<evidence type="ECO:0000313" key="2">
    <source>
        <dbReference type="Proteomes" id="UP000178873"/>
    </source>
</evidence>
<evidence type="ECO:0000313" key="1">
    <source>
        <dbReference type="EMBL" id="OHA18334.1"/>
    </source>
</evidence>